<dbReference type="AlphaFoldDB" id="A0A6C0H2X6"/>
<proteinExistence type="predicted"/>
<organism evidence="1">
    <name type="scientific">viral metagenome</name>
    <dbReference type="NCBI Taxonomy" id="1070528"/>
    <lineage>
        <taxon>unclassified sequences</taxon>
        <taxon>metagenomes</taxon>
        <taxon>organismal metagenomes</taxon>
    </lineage>
</organism>
<sequence length="286" mass="34017">METYSQDNESYKVRAFDKNIFTVNKSVSVKYKPSDPVFDFLKIGGKDMCIEYMFDRKSNTTELQWLHTDGQRCVDGEMSIRGENTVRLFYLSVQLLQKYAPITRVNFLDNSFFKCLLPNGKIVKMFLNHHYFLFHEGKTWYDDKLRAYPTNKTQRLLYQSFSHNFTNPFHKPAYFDFMNNDLNEIFQPIWNKTNTWSEFFTEIKKMPDICQKTYTWYLRASHIIRNGENLPEHWSIDVNKITPVTSIEKMVGGKRNKKYICDSAVCPDYPDVIQCRTMSYSVRNKK</sequence>
<evidence type="ECO:0000313" key="1">
    <source>
        <dbReference type="EMBL" id="QHT74596.1"/>
    </source>
</evidence>
<name>A0A6C0H2X6_9ZZZZ</name>
<reference evidence="1" key="1">
    <citation type="journal article" date="2020" name="Nature">
        <title>Giant virus diversity and host interactions through global metagenomics.</title>
        <authorList>
            <person name="Schulz F."/>
            <person name="Roux S."/>
            <person name="Paez-Espino D."/>
            <person name="Jungbluth S."/>
            <person name="Walsh D.A."/>
            <person name="Denef V.J."/>
            <person name="McMahon K.D."/>
            <person name="Konstantinidis K.T."/>
            <person name="Eloe-Fadrosh E.A."/>
            <person name="Kyrpides N.C."/>
            <person name="Woyke T."/>
        </authorList>
    </citation>
    <scope>NUCLEOTIDE SEQUENCE</scope>
    <source>
        <strain evidence="1">GVMAG-M-3300023179-59</strain>
    </source>
</reference>
<protein>
    <submittedName>
        <fullName evidence="1">Uncharacterized protein</fullName>
    </submittedName>
</protein>
<accession>A0A6C0H2X6</accession>
<dbReference type="EMBL" id="MN739852">
    <property type="protein sequence ID" value="QHT74596.1"/>
    <property type="molecule type" value="Genomic_DNA"/>
</dbReference>